<feature type="domain" description="4Fe-4S ferredoxin-type" evidence="9">
    <location>
        <begin position="243"/>
        <end position="272"/>
    </location>
</feature>
<dbReference type="InterPro" id="IPR017896">
    <property type="entry name" value="4Fe4S_Fe-S-bd"/>
</dbReference>
<evidence type="ECO:0000256" key="1">
    <source>
        <dbReference type="ARBA" id="ARBA00001974"/>
    </source>
</evidence>
<protein>
    <submittedName>
        <fullName evidence="10">CoB--CoM heterodisulfide reductase iron-sulfur subunit A family protein</fullName>
    </submittedName>
</protein>
<dbReference type="PANTHER" id="PTHR43498:SF1">
    <property type="entry name" value="COB--COM HETERODISULFIDE REDUCTASE IRON-SULFUR SUBUNIT A"/>
    <property type="match status" value="1"/>
</dbReference>
<keyword evidence="7" id="KW-0408">Iron</keyword>
<name>A0AA49FKB3_9PROT</name>
<evidence type="ECO:0000256" key="2">
    <source>
        <dbReference type="ARBA" id="ARBA00006561"/>
    </source>
</evidence>
<dbReference type="Proteomes" id="UP001234916">
    <property type="component" value="Chromosome"/>
</dbReference>
<dbReference type="PROSITE" id="PS51379">
    <property type="entry name" value="4FE4S_FER_2"/>
    <property type="match status" value="4"/>
</dbReference>
<keyword evidence="4" id="KW-0479">Metal-binding</keyword>
<organism evidence="10">
    <name type="scientific">Candidatus Nitricoxidivorans perseverans</name>
    <dbReference type="NCBI Taxonomy" id="2975601"/>
    <lineage>
        <taxon>Bacteria</taxon>
        <taxon>Pseudomonadati</taxon>
        <taxon>Pseudomonadota</taxon>
        <taxon>Betaproteobacteria</taxon>
        <taxon>Nitrosomonadales</taxon>
        <taxon>Sterolibacteriaceae</taxon>
        <taxon>Candidatus Nitricoxidivorans</taxon>
    </lineage>
</organism>
<evidence type="ECO:0000256" key="7">
    <source>
        <dbReference type="ARBA" id="ARBA00023004"/>
    </source>
</evidence>
<dbReference type="Pfam" id="PF00037">
    <property type="entry name" value="Fer4"/>
    <property type="match status" value="1"/>
</dbReference>
<proteinExistence type="inferred from homology"/>
<evidence type="ECO:0000256" key="3">
    <source>
        <dbReference type="ARBA" id="ARBA00022485"/>
    </source>
</evidence>
<evidence type="ECO:0000313" key="10">
    <source>
        <dbReference type="EMBL" id="WIM05544.1"/>
    </source>
</evidence>
<dbReference type="Pfam" id="PF12831">
    <property type="entry name" value="FAD_oxidored"/>
    <property type="match status" value="1"/>
</dbReference>
<feature type="domain" description="4Fe-4S ferredoxin-type" evidence="9">
    <location>
        <begin position="291"/>
        <end position="325"/>
    </location>
</feature>
<accession>A0AA49FKB3</accession>
<feature type="domain" description="4Fe-4S ferredoxin-type" evidence="9">
    <location>
        <begin position="616"/>
        <end position="644"/>
    </location>
</feature>
<evidence type="ECO:0000259" key="9">
    <source>
        <dbReference type="PROSITE" id="PS51379"/>
    </source>
</evidence>
<dbReference type="Gene3D" id="3.30.70.20">
    <property type="match status" value="2"/>
</dbReference>
<evidence type="ECO:0000256" key="5">
    <source>
        <dbReference type="ARBA" id="ARBA00022827"/>
    </source>
</evidence>
<reference evidence="10" key="1">
    <citation type="journal article" date="2023" name="Nat. Microbiol.">
        <title>Enrichment and characterization of a nitric oxide-reducing microbial community in a continuous bioreactor.</title>
        <authorList>
            <person name="Garrido-Amador P."/>
            <person name="Stortenbeker N."/>
            <person name="Wessels H.J.C.T."/>
            <person name="Speth D.R."/>
            <person name="Garcia-Heredia I."/>
            <person name="Kartal B."/>
        </authorList>
    </citation>
    <scope>NUCLEOTIDE SEQUENCE</scope>
    <source>
        <strain evidence="10">MAG1</strain>
    </source>
</reference>
<sequence>MTTPNQPGKPNKRTGVFVCHCGTNIAATVDVKRVAEEMAGEGTVVFSTDYVYMCSDPGQGAVIQAIKDNNLDSIIVSACSPNLHEGTFRENARRAGISEFTCEIANIREQCSWVHKDRGVATEKAIKIVRSAARRVTRNQSLEPVGIPVTRKALVIGGGIAGIQAALDMANAGLDVVLVEKLATIGGHMLQLSETFPTLDCAQCVLSPKMVELSRHPKIKLMTYSEVQEVSGAMGGFKVKIRKKPSFVDPETCKICDECAQVCPQVVSNEYDLGLTARRAIYIPFAQAIPASYTLDEDACLGLNPIRCGKCKDVCEAGAINYDMRPEIVNEEFGAIVVATGFDLYPQEKILEYGAGNVEDVLDGLQFERLCSASGATKGHVLRPSDHQEPKEIVFIQCVGSRDPAQHCAYCSKICCMYTAKHARLYKHHVPDGKAYIFYIDIRSGGKGYEEFVQRTMEDDGTVYLRGRVSKLHRTKGGKVRVMGTDTLTGQNVEIDADMVVLALAMQPSKGTAEIARTLKIGRDKDGFLAEAHPKLRPVESVTGGIFLAGAAQGPKDIPETVAQASAAAAKAIALLSKPTLYRSPTIARVRNSHCTGCEMCVDACPYEAIRLENGKAIVNEVLCEGCGACQATCVRAAIEVKNLQLAQVNDMIEAVLTAA</sequence>
<evidence type="ECO:0000256" key="6">
    <source>
        <dbReference type="ARBA" id="ARBA00023002"/>
    </source>
</evidence>
<dbReference type="GO" id="GO:0051539">
    <property type="term" value="F:4 iron, 4 sulfur cluster binding"/>
    <property type="evidence" value="ECO:0007669"/>
    <property type="project" value="UniProtKB-KW"/>
</dbReference>
<gene>
    <name evidence="10" type="ORF">OHM77_12815</name>
</gene>
<keyword evidence="5" id="KW-0274">FAD</keyword>
<keyword evidence="8" id="KW-0411">Iron-sulfur</keyword>
<dbReference type="GO" id="GO:0016491">
    <property type="term" value="F:oxidoreductase activity"/>
    <property type="evidence" value="ECO:0007669"/>
    <property type="project" value="UniProtKB-KW"/>
</dbReference>
<dbReference type="PANTHER" id="PTHR43498">
    <property type="entry name" value="FERREDOXIN:COB-COM HETERODISULFIDE REDUCTASE SUBUNIT A"/>
    <property type="match status" value="1"/>
</dbReference>
<dbReference type="AlphaFoldDB" id="A0AA49FKB3"/>
<dbReference type="SUPFAM" id="SSF51905">
    <property type="entry name" value="FAD/NAD(P)-binding domain"/>
    <property type="match status" value="1"/>
</dbReference>
<keyword evidence="5" id="KW-0285">Flavoprotein</keyword>
<evidence type="ECO:0000256" key="8">
    <source>
        <dbReference type="ARBA" id="ARBA00023014"/>
    </source>
</evidence>
<comment type="cofactor">
    <cofactor evidence="1">
        <name>FAD</name>
        <dbReference type="ChEBI" id="CHEBI:57692"/>
    </cofactor>
</comment>
<keyword evidence="6" id="KW-0560">Oxidoreductase</keyword>
<dbReference type="InterPro" id="IPR039650">
    <property type="entry name" value="HdrA-like"/>
</dbReference>
<dbReference type="InterPro" id="IPR017900">
    <property type="entry name" value="4Fe4S_Fe_S_CS"/>
</dbReference>
<dbReference type="EMBL" id="CP107246">
    <property type="protein sequence ID" value="WIM05544.1"/>
    <property type="molecule type" value="Genomic_DNA"/>
</dbReference>
<dbReference type="SUPFAM" id="SSF54862">
    <property type="entry name" value="4Fe-4S ferredoxins"/>
    <property type="match status" value="1"/>
</dbReference>
<evidence type="ECO:0000256" key="4">
    <source>
        <dbReference type="ARBA" id="ARBA00022723"/>
    </source>
</evidence>
<dbReference type="PROSITE" id="PS00198">
    <property type="entry name" value="4FE4S_FER_1"/>
    <property type="match status" value="2"/>
</dbReference>
<dbReference type="KEGG" id="npv:OHM77_12815"/>
<comment type="similarity">
    <text evidence="2">Belongs to the HdrA family.</text>
</comment>
<feature type="domain" description="4Fe-4S ferredoxin-type" evidence="9">
    <location>
        <begin position="586"/>
        <end position="615"/>
    </location>
</feature>
<dbReference type="Gene3D" id="3.40.50.720">
    <property type="entry name" value="NAD(P)-binding Rossmann-like Domain"/>
    <property type="match status" value="1"/>
</dbReference>
<dbReference type="GO" id="GO:0046872">
    <property type="term" value="F:metal ion binding"/>
    <property type="evidence" value="ECO:0007669"/>
    <property type="project" value="UniProtKB-KW"/>
</dbReference>
<dbReference type="InterPro" id="IPR036188">
    <property type="entry name" value="FAD/NAD-bd_sf"/>
</dbReference>
<keyword evidence="3" id="KW-0004">4Fe-4S</keyword>